<dbReference type="PROSITE" id="PS50949">
    <property type="entry name" value="HTH_GNTR"/>
    <property type="match status" value="1"/>
</dbReference>
<sequence length="224" mass="24463">MTMPQHPVPDDPITRAEPLRAAVYARVVGLICSGDYEPGAAITEAALSRALNVSRTPVREALLRLEAEGVLQSALARGFTVRPLLRGETDELYPILAALESLAVTTAVPVSTATLDQLAATLAELEACTDPVRRWRLDTAWHSGIVAASGNGHLASMVTRIRTNLSRYELTYMREVRSRAAADREHREILAALGAGEGDRAAELLRDHWYGGMRLIQDWIKGRS</sequence>
<accession>A0ABP9R7P6</accession>
<dbReference type="SUPFAM" id="SSF46785">
    <property type="entry name" value="Winged helix' DNA-binding domain"/>
    <property type="match status" value="1"/>
</dbReference>
<evidence type="ECO:0000256" key="2">
    <source>
        <dbReference type="ARBA" id="ARBA00023125"/>
    </source>
</evidence>
<dbReference type="EMBL" id="BAABJP010000051">
    <property type="protein sequence ID" value="GAA5172431.1"/>
    <property type="molecule type" value="Genomic_DNA"/>
</dbReference>
<dbReference type="PANTHER" id="PTHR43537">
    <property type="entry name" value="TRANSCRIPTIONAL REGULATOR, GNTR FAMILY"/>
    <property type="match status" value="1"/>
</dbReference>
<keyword evidence="6" id="KW-1185">Reference proteome</keyword>
<dbReference type="Gene3D" id="1.10.10.10">
    <property type="entry name" value="Winged helix-like DNA-binding domain superfamily/Winged helix DNA-binding domain"/>
    <property type="match status" value="1"/>
</dbReference>
<name>A0ABP9R7P6_9PSEU</name>
<evidence type="ECO:0000256" key="1">
    <source>
        <dbReference type="ARBA" id="ARBA00023015"/>
    </source>
</evidence>
<dbReference type="Pfam" id="PF07729">
    <property type="entry name" value="FCD"/>
    <property type="match status" value="1"/>
</dbReference>
<dbReference type="Pfam" id="PF00392">
    <property type="entry name" value="GntR"/>
    <property type="match status" value="1"/>
</dbReference>
<dbReference type="Proteomes" id="UP001428817">
    <property type="component" value="Unassembled WGS sequence"/>
</dbReference>
<dbReference type="Gene3D" id="1.20.120.530">
    <property type="entry name" value="GntR ligand-binding domain-like"/>
    <property type="match status" value="1"/>
</dbReference>
<dbReference type="PANTHER" id="PTHR43537:SF5">
    <property type="entry name" value="UXU OPERON TRANSCRIPTIONAL REGULATOR"/>
    <property type="match status" value="1"/>
</dbReference>
<protein>
    <submittedName>
        <fullName evidence="5">GntR family transcriptional regulator</fullName>
    </submittedName>
</protein>
<dbReference type="InterPro" id="IPR036388">
    <property type="entry name" value="WH-like_DNA-bd_sf"/>
</dbReference>
<keyword evidence="2" id="KW-0238">DNA-binding</keyword>
<reference evidence="6" key="1">
    <citation type="journal article" date="2019" name="Int. J. Syst. Evol. Microbiol.">
        <title>The Global Catalogue of Microorganisms (GCM) 10K type strain sequencing project: providing services to taxonomists for standard genome sequencing and annotation.</title>
        <authorList>
            <consortium name="The Broad Institute Genomics Platform"/>
            <consortium name="The Broad Institute Genome Sequencing Center for Infectious Disease"/>
            <person name="Wu L."/>
            <person name="Ma J."/>
        </authorList>
    </citation>
    <scope>NUCLEOTIDE SEQUENCE [LARGE SCALE GENOMIC DNA]</scope>
    <source>
        <strain evidence="6">JCM 18303</strain>
    </source>
</reference>
<comment type="caution">
    <text evidence="5">The sequence shown here is derived from an EMBL/GenBank/DDBJ whole genome shotgun (WGS) entry which is preliminary data.</text>
</comment>
<evidence type="ECO:0000259" key="4">
    <source>
        <dbReference type="PROSITE" id="PS50949"/>
    </source>
</evidence>
<keyword evidence="1" id="KW-0805">Transcription regulation</keyword>
<keyword evidence="3" id="KW-0804">Transcription</keyword>
<organism evidence="5 6">
    <name type="scientific">Pseudonocardia eucalypti</name>
    <dbReference type="NCBI Taxonomy" id="648755"/>
    <lineage>
        <taxon>Bacteria</taxon>
        <taxon>Bacillati</taxon>
        <taxon>Actinomycetota</taxon>
        <taxon>Actinomycetes</taxon>
        <taxon>Pseudonocardiales</taxon>
        <taxon>Pseudonocardiaceae</taxon>
        <taxon>Pseudonocardia</taxon>
    </lineage>
</organism>
<dbReference type="SMART" id="SM00345">
    <property type="entry name" value="HTH_GNTR"/>
    <property type="match status" value="1"/>
</dbReference>
<dbReference type="InterPro" id="IPR000524">
    <property type="entry name" value="Tscrpt_reg_HTH_GntR"/>
</dbReference>
<gene>
    <name evidence="5" type="ORF">GCM10023321_72240</name>
</gene>
<dbReference type="PRINTS" id="PR00035">
    <property type="entry name" value="HTHGNTR"/>
</dbReference>
<dbReference type="CDD" id="cd07377">
    <property type="entry name" value="WHTH_GntR"/>
    <property type="match status" value="1"/>
</dbReference>
<dbReference type="InterPro" id="IPR036390">
    <property type="entry name" value="WH_DNA-bd_sf"/>
</dbReference>
<dbReference type="InterPro" id="IPR008920">
    <property type="entry name" value="TF_FadR/GntR_C"/>
</dbReference>
<dbReference type="SUPFAM" id="SSF48008">
    <property type="entry name" value="GntR ligand-binding domain-like"/>
    <property type="match status" value="1"/>
</dbReference>
<feature type="domain" description="HTH gntR-type" evidence="4">
    <location>
        <begin position="17"/>
        <end position="84"/>
    </location>
</feature>
<evidence type="ECO:0000313" key="5">
    <source>
        <dbReference type="EMBL" id="GAA5172431.1"/>
    </source>
</evidence>
<evidence type="ECO:0000313" key="6">
    <source>
        <dbReference type="Proteomes" id="UP001428817"/>
    </source>
</evidence>
<dbReference type="SMART" id="SM00895">
    <property type="entry name" value="FCD"/>
    <property type="match status" value="1"/>
</dbReference>
<evidence type="ECO:0000256" key="3">
    <source>
        <dbReference type="ARBA" id="ARBA00023163"/>
    </source>
</evidence>
<dbReference type="InterPro" id="IPR011711">
    <property type="entry name" value="GntR_C"/>
</dbReference>
<proteinExistence type="predicted"/>